<evidence type="ECO:0000313" key="2">
    <source>
        <dbReference type="EMBL" id="RYR71275.1"/>
    </source>
</evidence>
<evidence type="ECO:0000256" key="1">
    <source>
        <dbReference type="SAM" id="SignalP"/>
    </source>
</evidence>
<dbReference type="Proteomes" id="UP000289738">
    <property type="component" value="Chromosome A02"/>
</dbReference>
<proteinExistence type="predicted"/>
<name>A0A445E7J5_ARAHY</name>
<organism evidence="2 3">
    <name type="scientific">Arachis hypogaea</name>
    <name type="common">Peanut</name>
    <dbReference type="NCBI Taxonomy" id="3818"/>
    <lineage>
        <taxon>Eukaryota</taxon>
        <taxon>Viridiplantae</taxon>
        <taxon>Streptophyta</taxon>
        <taxon>Embryophyta</taxon>
        <taxon>Tracheophyta</taxon>
        <taxon>Spermatophyta</taxon>
        <taxon>Magnoliopsida</taxon>
        <taxon>eudicotyledons</taxon>
        <taxon>Gunneridae</taxon>
        <taxon>Pentapetalae</taxon>
        <taxon>rosids</taxon>
        <taxon>fabids</taxon>
        <taxon>Fabales</taxon>
        <taxon>Fabaceae</taxon>
        <taxon>Papilionoideae</taxon>
        <taxon>50 kb inversion clade</taxon>
        <taxon>dalbergioids sensu lato</taxon>
        <taxon>Dalbergieae</taxon>
        <taxon>Pterocarpus clade</taxon>
        <taxon>Arachis</taxon>
    </lineage>
</organism>
<reference evidence="2 3" key="1">
    <citation type="submission" date="2019-01" db="EMBL/GenBank/DDBJ databases">
        <title>Sequencing of cultivated peanut Arachis hypogaea provides insights into genome evolution and oil improvement.</title>
        <authorList>
            <person name="Chen X."/>
        </authorList>
    </citation>
    <scope>NUCLEOTIDE SEQUENCE [LARGE SCALE GENOMIC DNA]</scope>
    <source>
        <strain evidence="3">cv. Fuhuasheng</strain>
        <tissue evidence="2">Leaves</tissue>
    </source>
</reference>
<evidence type="ECO:0008006" key="4">
    <source>
        <dbReference type="Google" id="ProtNLM"/>
    </source>
</evidence>
<evidence type="ECO:0000313" key="3">
    <source>
        <dbReference type="Proteomes" id="UP000289738"/>
    </source>
</evidence>
<dbReference type="EMBL" id="SDMP01000002">
    <property type="protein sequence ID" value="RYR71275.1"/>
    <property type="molecule type" value="Genomic_DNA"/>
</dbReference>
<accession>A0A445E7J5</accession>
<keyword evidence="1" id="KW-0732">Signal</keyword>
<comment type="caution">
    <text evidence="2">The sequence shown here is derived from an EMBL/GenBank/DDBJ whole genome shotgun (WGS) entry which is preliminary data.</text>
</comment>
<dbReference type="AlphaFoldDB" id="A0A445E7J5"/>
<sequence>MRCSLTAVVFVLATVVAAVVDAGVLLPLERAVPTTGSRRVDVEYLRARDRARHARILRGSGGGGYGGGGVVDFSVQGTSDLSSAGYG</sequence>
<feature type="signal peptide" evidence="1">
    <location>
        <begin position="1"/>
        <end position="18"/>
    </location>
</feature>
<keyword evidence="3" id="KW-1185">Reference proteome</keyword>
<gene>
    <name evidence="2" type="ORF">Ahy_A02g005556</name>
</gene>
<protein>
    <recommendedName>
        <fullName evidence="4">Secreted protein</fullName>
    </recommendedName>
</protein>
<feature type="chain" id="PRO_5019564426" description="Secreted protein" evidence="1">
    <location>
        <begin position="19"/>
        <end position="87"/>
    </location>
</feature>